<feature type="compositionally biased region" description="Polar residues" evidence="1">
    <location>
        <begin position="883"/>
        <end position="892"/>
    </location>
</feature>
<dbReference type="AlphaFoldDB" id="A0A9Q1CLV1"/>
<dbReference type="EMBL" id="JAIZAY010000002">
    <property type="protein sequence ID" value="KAJ8047123.1"/>
    <property type="molecule type" value="Genomic_DNA"/>
</dbReference>
<dbReference type="InterPro" id="IPR002083">
    <property type="entry name" value="MATH/TRAF_dom"/>
</dbReference>
<proteinExistence type="predicted"/>
<dbReference type="InterPro" id="IPR008974">
    <property type="entry name" value="TRAF-like"/>
</dbReference>
<feature type="compositionally biased region" description="Polar residues" evidence="1">
    <location>
        <begin position="821"/>
        <end position="830"/>
    </location>
</feature>
<feature type="compositionally biased region" description="Low complexity" evidence="1">
    <location>
        <begin position="518"/>
        <end position="538"/>
    </location>
</feature>
<accession>A0A9Q1CLV1</accession>
<evidence type="ECO:0000259" key="2">
    <source>
        <dbReference type="PROSITE" id="PS50144"/>
    </source>
</evidence>
<feature type="compositionally biased region" description="Polar residues" evidence="1">
    <location>
        <begin position="486"/>
        <end position="498"/>
    </location>
</feature>
<name>A0A9Q1CLV1_HOLLE</name>
<feature type="compositionally biased region" description="Pro residues" evidence="1">
    <location>
        <begin position="545"/>
        <end position="555"/>
    </location>
</feature>
<feature type="region of interest" description="Disordered" evidence="1">
    <location>
        <begin position="578"/>
        <end position="613"/>
    </location>
</feature>
<protein>
    <recommendedName>
        <fullName evidence="2">MATH domain-containing protein</fullName>
    </recommendedName>
</protein>
<feature type="domain" description="MATH" evidence="2">
    <location>
        <begin position="23"/>
        <end position="148"/>
    </location>
</feature>
<feature type="region of interest" description="Disordered" evidence="1">
    <location>
        <begin position="752"/>
        <end position="801"/>
    </location>
</feature>
<organism evidence="3 4">
    <name type="scientific">Holothuria leucospilota</name>
    <name type="common">Black long sea cucumber</name>
    <name type="synonym">Mertensiothuria leucospilota</name>
    <dbReference type="NCBI Taxonomy" id="206669"/>
    <lineage>
        <taxon>Eukaryota</taxon>
        <taxon>Metazoa</taxon>
        <taxon>Echinodermata</taxon>
        <taxon>Eleutherozoa</taxon>
        <taxon>Echinozoa</taxon>
        <taxon>Holothuroidea</taxon>
        <taxon>Aspidochirotacea</taxon>
        <taxon>Aspidochirotida</taxon>
        <taxon>Holothuriidae</taxon>
        <taxon>Holothuria</taxon>
    </lineage>
</organism>
<feature type="compositionally biased region" description="Polar residues" evidence="1">
    <location>
        <begin position="780"/>
        <end position="801"/>
    </location>
</feature>
<feature type="compositionally biased region" description="Polar residues" evidence="1">
    <location>
        <begin position="586"/>
        <end position="595"/>
    </location>
</feature>
<dbReference type="OrthoDB" id="10066200at2759"/>
<evidence type="ECO:0000313" key="3">
    <source>
        <dbReference type="EMBL" id="KAJ8047123.1"/>
    </source>
</evidence>
<dbReference type="PROSITE" id="PS50144">
    <property type="entry name" value="MATH"/>
    <property type="match status" value="1"/>
</dbReference>
<dbReference type="CDD" id="cd00121">
    <property type="entry name" value="MATH"/>
    <property type="match status" value="2"/>
</dbReference>
<evidence type="ECO:0000256" key="1">
    <source>
        <dbReference type="SAM" id="MobiDB-lite"/>
    </source>
</evidence>
<feature type="region of interest" description="Disordered" evidence="1">
    <location>
        <begin position="815"/>
        <end position="892"/>
    </location>
</feature>
<dbReference type="Proteomes" id="UP001152320">
    <property type="component" value="Chromosome 2"/>
</dbReference>
<keyword evidence="4" id="KW-1185">Reference proteome</keyword>
<comment type="caution">
    <text evidence="3">The sequence shown here is derived from an EMBL/GenBank/DDBJ whole genome shotgun (WGS) entry which is preliminary data.</text>
</comment>
<feature type="region of interest" description="Disordered" evidence="1">
    <location>
        <begin position="483"/>
        <end position="562"/>
    </location>
</feature>
<dbReference type="SUPFAM" id="SSF49599">
    <property type="entry name" value="TRAF domain-like"/>
    <property type="match status" value="2"/>
</dbReference>
<feature type="compositionally biased region" description="Polar residues" evidence="1">
    <location>
        <begin position="752"/>
        <end position="771"/>
    </location>
</feature>
<gene>
    <name evidence="3" type="ORF">HOLleu_06029</name>
</gene>
<dbReference type="Gene3D" id="2.60.210.10">
    <property type="entry name" value="Apoptosis, Tumor Necrosis Factor Receptor Associated Protein 2, Chain A"/>
    <property type="match status" value="1"/>
</dbReference>
<reference evidence="3" key="1">
    <citation type="submission" date="2021-10" db="EMBL/GenBank/DDBJ databases">
        <title>Tropical sea cucumber genome reveals ecological adaptation and Cuvierian tubules defense mechanism.</title>
        <authorList>
            <person name="Chen T."/>
        </authorList>
    </citation>
    <scope>NUCLEOTIDE SEQUENCE</scope>
    <source>
        <strain evidence="3">Nanhai2018</strain>
        <tissue evidence="3">Muscle</tissue>
    </source>
</reference>
<evidence type="ECO:0000313" key="4">
    <source>
        <dbReference type="Proteomes" id="UP001152320"/>
    </source>
</evidence>
<feature type="region of interest" description="Disordered" evidence="1">
    <location>
        <begin position="629"/>
        <end position="673"/>
    </location>
</feature>
<sequence length="892" mass="98900">MAGANSMQLHRALPLNDSENTELFTFKLSLRNIDEFKSRHIKSSGIYYQGHEWYLTCKFSAGKDSEFIGVYVYWGSPSEGERCKADFRIIMRNIVDPTKSLVTEGSQVEFSAPRSPGWGKKEFAPVFEILSPGAGFLQEPEGIVIVELAMKSCSTILEQYVDFNQVLRQQRDQMFPSHFTSNFRLAGLEFYLSLYPLGDRPEADGHVSIYLHRFVGNDADQSALLGCRLRYRFFVGSLFCPSSSKTFEFSFKNEQGYGRFKGFEPIQEAGVFKLPGPTAIGVEVVACTPFVQPEIKLAVKGYYHLSNISFDDCIFRDHRGNTWKLSVDPDCPTLNLLMKLHDEGEADPQQGRRISTQSDCTKFVQWKAYVMSRSDRRKTLPVIGCPLTAYFSRGLPQKNFYMTTTVPLNKAKSLDGDYSSKEDPSLLVRLEMLNIQDIPGVLYDYPTLDFERFQLYHTREGLKRCLKQNELLMEELATIRGRQNLPGLSSQGTPTPQDTAEKKNEVVPPRVPVPQVPTRPTSLHTSSSLPTLSSQSNSGALPSDRGPPPKPPPRAYSPISNDSNMRRYAFSRMAPLPASTAAPSSVHPSPTNPGTYQYRHPPGGGALASSSNSDSAFKRFSFTGINVTPSMISDQSDSSEVQTPGQTAGQSVNHIPNGNQNNTQVVSSSGHAQNSLATNQNVVLRRPKLHNAQGPHRGSYQGPSQVPASSESAFKRFSFTGVNVSPALTSDFPSGEVEAHGSVYEQHNPIYQSQDLPPTQFSQNPEQNKLANQPMRIPTRDNNTQQMSNPNPMTNQQKVVAPQTSEQFIQKYTILQPDDMQGTSETNTGIPSPKGSPRGKNLEKERLLQFGGSSNPGNHGISDAPQTHTDGGSYGWRPVDPKNPNSYMETEI</sequence>